<dbReference type="PANTHER" id="PTHR24410:SF23">
    <property type="entry name" value="BTB DOMAIN-CONTAINING PROTEIN-RELATED"/>
    <property type="match status" value="1"/>
</dbReference>
<evidence type="ECO:0000259" key="2">
    <source>
        <dbReference type="PROSITE" id="PS50097"/>
    </source>
</evidence>
<dbReference type="Pfam" id="PF00651">
    <property type="entry name" value="BTB"/>
    <property type="match status" value="1"/>
</dbReference>
<dbReference type="InterPro" id="IPR011333">
    <property type="entry name" value="SKP1/BTB/POZ_sf"/>
</dbReference>
<organism evidence="3 4">
    <name type="scientific">Anaeramoeba ignava</name>
    <name type="common">Anaerobic marine amoeba</name>
    <dbReference type="NCBI Taxonomy" id="1746090"/>
    <lineage>
        <taxon>Eukaryota</taxon>
        <taxon>Metamonada</taxon>
        <taxon>Anaeramoebidae</taxon>
        <taxon>Anaeramoeba</taxon>
    </lineage>
</organism>
<protein>
    <submittedName>
        <fullName evidence="3">Btb (Poz) domain-containing 2a-related</fullName>
    </submittedName>
</protein>
<proteinExistence type="predicted"/>
<evidence type="ECO:0000256" key="1">
    <source>
        <dbReference type="SAM" id="MobiDB-lite"/>
    </source>
</evidence>
<feature type="compositionally biased region" description="Acidic residues" evidence="1">
    <location>
        <begin position="373"/>
        <end position="388"/>
    </location>
</feature>
<dbReference type="SUPFAM" id="SSF54695">
    <property type="entry name" value="POZ domain"/>
    <property type="match status" value="1"/>
</dbReference>
<feature type="region of interest" description="Disordered" evidence="1">
    <location>
        <begin position="365"/>
        <end position="388"/>
    </location>
</feature>
<dbReference type="EMBL" id="JAPDFW010000089">
    <property type="protein sequence ID" value="KAJ5071378.1"/>
    <property type="molecule type" value="Genomic_DNA"/>
</dbReference>
<dbReference type="Gene3D" id="3.30.710.10">
    <property type="entry name" value="Potassium Channel Kv1.1, Chain A"/>
    <property type="match status" value="1"/>
</dbReference>
<evidence type="ECO:0000313" key="3">
    <source>
        <dbReference type="EMBL" id="KAJ5071378.1"/>
    </source>
</evidence>
<dbReference type="Proteomes" id="UP001149090">
    <property type="component" value="Unassembled WGS sequence"/>
</dbReference>
<comment type="caution">
    <text evidence="3">The sequence shown here is derived from an EMBL/GenBank/DDBJ whole genome shotgun (WGS) entry which is preliminary data.</text>
</comment>
<keyword evidence="4" id="KW-1185">Reference proteome</keyword>
<gene>
    <name evidence="3" type="ORF">M0811_10440</name>
</gene>
<feature type="domain" description="BTB" evidence="2">
    <location>
        <begin position="176"/>
        <end position="248"/>
    </location>
</feature>
<dbReference type="PANTHER" id="PTHR24410">
    <property type="entry name" value="HL07962P-RELATED"/>
    <property type="match status" value="1"/>
</dbReference>
<name>A0A9Q0LH58_ANAIG</name>
<sequence>MENEMYIYPLQIPRFCQEMLDVLRGCVVADFNIVSADNVVFQVHKSIILTRIRRYGTISKMNLMSNISNEVILQGNTQENSQNNNLYFDNEDQQLNSFCNLMRRYRYSTVYSLLQYFYSGLMIGIDGAVAHEFEEIATLLKFDRLLKSVQSQSFGEIHLEELVEDLRFMLENERFTDFTVMLHNENSNQKIPIKTHKVILAARSELYRGMLTSVVDQSNSAPDLSGRQLGALLTLFLYLYTDKLNINSIEDALQLFGAYSYYGLSDSLFDRKICAYLYHNLNIDNAIQICEGLLPHWNLIPAVREFGNTILRFIHENPVLIPSWELLVQKYSFLSQEAFDLSQEVFPESIDYYNKVNLNKDENKMLQNHDNSDDSSNDSDDDVGGGDW</sequence>
<dbReference type="InterPro" id="IPR000210">
    <property type="entry name" value="BTB/POZ_dom"/>
</dbReference>
<dbReference type="PROSITE" id="PS50097">
    <property type="entry name" value="BTB"/>
    <property type="match status" value="1"/>
</dbReference>
<dbReference type="InterPro" id="IPR051481">
    <property type="entry name" value="BTB-POZ/Galectin-3-binding"/>
</dbReference>
<evidence type="ECO:0000313" key="4">
    <source>
        <dbReference type="Proteomes" id="UP001149090"/>
    </source>
</evidence>
<reference evidence="3" key="1">
    <citation type="submission" date="2022-10" db="EMBL/GenBank/DDBJ databases">
        <title>Novel sulphate-reducing endosymbionts in the free-living metamonad Anaeramoeba.</title>
        <authorList>
            <person name="Jerlstrom-Hultqvist J."/>
            <person name="Cepicka I."/>
            <person name="Gallot-Lavallee L."/>
            <person name="Salas-Leiva D."/>
            <person name="Curtis B.A."/>
            <person name="Zahonova K."/>
            <person name="Pipaliya S."/>
            <person name="Dacks J."/>
            <person name="Roger A.J."/>
        </authorList>
    </citation>
    <scope>NUCLEOTIDE SEQUENCE</scope>
    <source>
        <strain evidence="3">BMAN</strain>
    </source>
</reference>
<accession>A0A9Q0LH58</accession>
<dbReference type="AlphaFoldDB" id="A0A9Q0LH58"/>